<feature type="domain" description="Galectin" evidence="1">
    <location>
        <begin position="22"/>
        <end position="92"/>
    </location>
</feature>
<protein>
    <recommendedName>
        <fullName evidence="1">Galectin domain-containing protein</fullName>
    </recommendedName>
</protein>
<dbReference type="InterPro" id="IPR001079">
    <property type="entry name" value="Galectin_CRD"/>
</dbReference>
<accession>A0A840XYS5</accession>
<evidence type="ECO:0000259" key="1">
    <source>
        <dbReference type="Pfam" id="PF00337"/>
    </source>
</evidence>
<dbReference type="InterPro" id="IPR013320">
    <property type="entry name" value="ConA-like_dom_sf"/>
</dbReference>
<dbReference type="RefSeq" id="WP_184514612.1">
    <property type="nucleotide sequence ID" value="NZ_JACIJD010000003.1"/>
</dbReference>
<keyword evidence="3" id="KW-1185">Reference proteome</keyword>
<dbReference type="AlphaFoldDB" id="A0A840XYS5"/>
<dbReference type="GO" id="GO:0030246">
    <property type="term" value="F:carbohydrate binding"/>
    <property type="evidence" value="ECO:0007669"/>
    <property type="project" value="InterPro"/>
</dbReference>
<comment type="caution">
    <text evidence="2">The sequence shown here is derived from an EMBL/GenBank/DDBJ whole genome shotgun (WGS) entry which is preliminary data.</text>
</comment>
<dbReference type="Gene3D" id="2.60.120.200">
    <property type="match status" value="1"/>
</dbReference>
<dbReference type="SUPFAM" id="SSF49899">
    <property type="entry name" value="Concanavalin A-like lectins/glucanases"/>
    <property type="match status" value="1"/>
</dbReference>
<name>A0A840XYS5_9PROT</name>
<evidence type="ECO:0000313" key="3">
    <source>
        <dbReference type="Proteomes" id="UP000580654"/>
    </source>
</evidence>
<dbReference type="Proteomes" id="UP000580654">
    <property type="component" value="Unassembled WGS sequence"/>
</dbReference>
<dbReference type="EMBL" id="JACIJD010000003">
    <property type="protein sequence ID" value="MBB5693046.1"/>
    <property type="molecule type" value="Genomic_DNA"/>
</dbReference>
<reference evidence="2 3" key="1">
    <citation type="submission" date="2020-08" db="EMBL/GenBank/DDBJ databases">
        <title>Genomic Encyclopedia of Type Strains, Phase IV (KMG-IV): sequencing the most valuable type-strain genomes for metagenomic binning, comparative biology and taxonomic classification.</title>
        <authorList>
            <person name="Goeker M."/>
        </authorList>
    </citation>
    <scope>NUCLEOTIDE SEQUENCE [LARGE SCALE GENOMIC DNA]</scope>
    <source>
        <strain evidence="2 3">DSM 25622</strain>
    </source>
</reference>
<gene>
    <name evidence="2" type="ORF">FHS87_001065</name>
</gene>
<proteinExistence type="predicted"/>
<organism evidence="2 3">
    <name type="scientific">Muricoccus pecuniae</name>
    <dbReference type="NCBI Taxonomy" id="693023"/>
    <lineage>
        <taxon>Bacteria</taxon>
        <taxon>Pseudomonadati</taxon>
        <taxon>Pseudomonadota</taxon>
        <taxon>Alphaproteobacteria</taxon>
        <taxon>Acetobacterales</taxon>
        <taxon>Roseomonadaceae</taxon>
        <taxon>Muricoccus</taxon>
    </lineage>
</organism>
<evidence type="ECO:0000313" key="2">
    <source>
        <dbReference type="EMBL" id="MBB5693046.1"/>
    </source>
</evidence>
<dbReference type="Pfam" id="PF00337">
    <property type="entry name" value="Gal-bind_lectin"/>
    <property type="match status" value="1"/>
</dbReference>
<sequence length="353" mass="39154">MQPTERHGRRIWNFRVSREAAERQSRIDLADGDEILLHIKVLTQSERVVINSRAEKGWGKEIGLKVPAALMERHLDIELRQEKDHFLISLPTGDAAPYDRHFDRLLKAQLRLSKGIVHISPEGELDAGALHARITRADIMHVAGEILYPDLRWADPDALCGAQLLLLIDGRLSGSIPLPRPAADRLTPSAEFVIDLDAGAFVSDGMMAEIVLLMGDTRRVLAHSHLRSGFSGAMERCTESIVTGFVCNPDLPRRPVLVDIFLNDAFQATIPANLERPDLAALEAFAGQAGFQFRFPRPVHLPLSMDVKISARIHNTDLELVNSPWWICRAVSMADPLRAGEAAASSAMQENWA</sequence>